<feature type="signal peptide" evidence="1">
    <location>
        <begin position="1"/>
        <end position="30"/>
    </location>
</feature>
<evidence type="ECO:0000313" key="3">
    <source>
        <dbReference type="Proteomes" id="UP001303760"/>
    </source>
</evidence>
<evidence type="ECO:0000313" key="2">
    <source>
        <dbReference type="EMBL" id="KAK4237074.1"/>
    </source>
</evidence>
<evidence type="ECO:0000256" key="1">
    <source>
        <dbReference type="SAM" id="SignalP"/>
    </source>
</evidence>
<comment type="caution">
    <text evidence="2">The sequence shown here is derived from an EMBL/GenBank/DDBJ whole genome shotgun (WGS) entry which is preliminary data.</text>
</comment>
<dbReference type="Proteomes" id="UP001303760">
    <property type="component" value="Unassembled WGS sequence"/>
</dbReference>
<dbReference type="EMBL" id="MU860157">
    <property type="protein sequence ID" value="KAK4237074.1"/>
    <property type="molecule type" value="Genomic_DNA"/>
</dbReference>
<evidence type="ECO:0008006" key="4">
    <source>
        <dbReference type="Google" id="ProtNLM"/>
    </source>
</evidence>
<protein>
    <recommendedName>
        <fullName evidence="4">Secreted protein</fullName>
    </recommendedName>
</protein>
<gene>
    <name evidence="2" type="ORF">C8A03DRAFT_35005</name>
</gene>
<proteinExistence type="predicted"/>
<reference evidence="2" key="1">
    <citation type="journal article" date="2023" name="Mol. Phylogenet. Evol.">
        <title>Genome-scale phylogeny and comparative genomics of the fungal order Sordariales.</title>
        <authorList>
            <person name="Hensen N."/>
            <person name="Bonometti L."/>
            <person name="Westerberg I."/>
            <person name="Brannstrom I.O."/>
            <person name="Guillou S."/>
            <person name="Cros-Aarteil S."/>
            <person name="Calhoun S."/>
            <person name="Haridas S."/>
            <person name="Kuo A."/>
            <person name="Mondo S."/>
            <person name="Pangilinan J."/>
            <person name="Riley R."/>
            <person name="LaButti K."/>
            <person name="Andreopoulos B."/>
            <person name="Lipzen A."/>
            <person name="Chen C."/>
            <person name="Yan M."/>
            <person name="Daum C."/>
            <person name="Ng V."/>
            <person name="Clum A."/>
            <person name="Steindorff A."/>
            <person name="Ohm R.A."/>
            <person name="Martin F."/>
            <person name="Silar P."/>
            <person name="Natvig D.O."/>
            <person name="Lalanne C."/>
            <person name="Gautier V."/>
            <person name="Ament-Velasquez S.L."/>
            <person name="Kruys A."/>
            <person name="Hutchinson M.I."/>
            <person name="Powell A.J."/>
            <person name="Barry K."/>
            <person name="Miller A.N."/>
            <person name="Grigoriev I.V."/>
            <person name="Debuchy R."/>
            <person name="Gladieux P."/>
            <person name="Hiltunen Thoren M."/>
            <person name="Johannesson H."/>
        </authorList>
    </citation>
    <scope>NUCLEOTIDE SEQUENCE</scope>
    <source>
        <strain evidence="2">CBS 532.94</strain>
    </source>
</reference>
<name>A0AAN7C806_9PEZI</name>
<reference evidence="2" key="2">
    <citation type="submission" date="2023-05" db="EMBL/GenBank/DDBJ databases">
        <authorList>
            <consortium name="Lawrence Berkeley National Laboratory"/>
            <person name="Steindorff A."/>
            <person name="Hensen N."/>
            <person name="Bonometti L."/>
            <person name="Westerberg I."/>
            <person name="Brannstrom I.O."/>
            <person name="Guillou S."/>
            <person name="Cros-Aarteil S."/>
            <person name="Calhoun S."/>
            <person name="Haridas S."/>
            <person name="Kuo A."/>
            <person name="Mondo S."/>
            <person name="Pangilinan J."/>
            <person name="Riley R."/>
            <person name="Labutti K."/>
            <person name="Andreopoulos B."/>
            <person name="Lipzen A."/>
            <person name="Chen C."/>
            <person name="Yanf M."/>
            <person name="Daum C."/>
            <person name="Ng V."/>
            <person name="Clum A."/>
            <person name="Ohm R."/>
            <person name="Martin F."/>
            <person name="Silar P."/>
            <person name="Natvig D."/>
            <person name="Lalanne C."/>
            <person name="Gautier V."/>
            <person name="Ament-Velasquez S.L."/>
            <person name="Kruys A."/>
            <person name="Hutchinson M.I."/>
            <person name="Powell A.J."/>
            <person name="Barry K."/>
            <person name="Miller A.N."/>
            <person name="Grigoriev I.V."/>
            <person name="Debuchy R."/>
            <person name="Gladieux P."/>
            <person name="Thoren M.H."/>
            <person name="Johannesson H."/>
        </authorList>
    </citation>
    <scope>NUCLEOTIDE SEQUENCE</scope>
    <source>
        <strain evidence="2">CBS 532.94</strain>
    </source>
</reference>
<accession>A0AAN7C806</accession>
<dbReference type="AlphaFoldDB" id="A0AAN7C806"/>
<feature type="chain" id="PRO_5042835212" description="Secreted protein" evidence="1">
    <location>
        <begin position="31"/>
        <end position="202"/>
    </location>
</feature>
<keyword evidence="3" id="KW-1185">Reference proteome</keyword>
<keyword evidence="1" id="KW-0732">Signal</keyword>
<sequence length="202" mass="22030">MTLNPKRILPTLAAGLAVLLLLSLPAITTAQSGSHNVIDDFLGRAHIHVLNNTNTSTADPVADRIGCLNAQGWLTLDDCAVFTRADDPNVHHTLSTSAGNCSFQDPAMPKNVDSVYGSNTHAWSCGPGAGDGMVEYYYTITGFNYPFVCQGNINCFYDIKATAPGEDTAPMPVWAFYWGSQQFDVPPGHWRVLWLWARVPEE</sequence>
<organism evidence="2 3">
    <name type="scientific">Achaetomium macrosporum</name>
    <dbReference type="NCBI Taxonomy" id="79813"/>
    <lineage>
        <taxon>Eukaryota</taxon>
        <taxon>Fungi</taxon>
        <taxon>Dikarya</taxon>
        <taxon>Ascomycota</taxon>
        <taxon>Pezizomycotina</taxon>
        <taxon>Sordariomycetes</taxon>
        <taxon>Sordariomycetidae</taxon>
        <taxon>Sordariales</taxon>
        <taxon>Chaetomiaceae</taxon>
        <taxon>Achaetomium</taxon>
    </lineage>
</organism>